<dbReference type="GO" id="GO:0004300">
    <property type="term" value="F:enoyl-CoA hydratase activity"/>
    <property type="evidence" value="ECO:0007669"/>
    <property type="project" value="UniProtKB-EC"/>
</dbReference>
<dbReference type="SUPFAM" id="SSF52096">
    <property type="entry name" value="ClpP/crotonase"/>
    <property type="match status" value="1"/>
</dbReference>
<evidence type="ECO:0000256" key="2">
    <source>
        <dbReference type="ARBA" id="ARBA00005254"/>
    </source>
</evidence>
<organism evidence="7 8">
    <name type="scientific">Segniliparus rotundus (strain ATCC BAA-972 / CDC 1076 / CIP 108378 / DSM 44985 / JCM 13578)</name>
    <dbReference type="NCBI Taxonomy" id="640132"/>
    <lineage>
        <taxon>Bacteria</taxon>
        <taxon>Bacillati</taxon>
        <taxon>Actinomycetota</taxon>
        <taxon>Actinomycetes</taxon>
        <taxon>Mycobacteriales</taxon>
        <taxon>Segniliparaceae</taxon>
        <taxon>Segniliparus</taxon>
    </lineage>
</organism>
<dbReference type="KEGG" id="srt:Srot_1926"/>
<evidence type="ECO:0000256" key="4">
    <source>
        <dbReference type="ARBA" id="ARBA00023709"/>
    </source>
</evidence>
<dbReference type="GO" id="GO:0006631">
    <property type="term" value="P:fatty acid metabolic process"/>
    <property type="evidence" value="ECO:0007669"/>
    <property type="project" value="UniProtKB-KW"/>
</dbReference>
<dbReference type="PANTHER" id="PTHR43149:SF1">
    <property type="entry name" value="DELTA(3,5)-DELTA(2,4)-DIENOYL-COA ISOMERASE, MITOCHONDRIAL"/>
    <property type="match status" value="1"/>
</dbReference>
<keyword evidence="8" id="KW-1185">Reference proteome</keyword>
<dbReference type="STRING" id="640132.Srot_1926"/>
<evidence type="ECO:0000256" key="5">
    <source>
        <dbReference type="ARBA" id="ARBA00023717"/>
    </source>
</evidence>
<name>D6Z8V4_SEGRD</name>
<evidence type="ECO:0000256" key="3">
    <source>
        <dbReference type="ARBA" id="ARBA00022832"/>
    </source>
</evidence>
<dbReference type="InterPro" id="IPR001753">
    <property type="entry name" value="Enoyl-CoA_hydra/iso"/>
</dbReference>
<gene>
    <name evidence="7" type="ordered locus">Srot_1926</name>
</gene>
<dbReference type="NCBIfam" id="NF005699">
    <property type="entry name" value="PRK07509.1"/>
    <property type="match status" value="1"/>
</dbReference>
<sequence length="271" mass="29181">MSDSAASSLVLTEVDDQNVAHVVINRPERHNAINLDVLNGLRATFKGLAKNRELRAVLLSGAGPSFSSGFDTSLFTTSSPATSAYRMLGTTKAENWFQEPMYALRRLPVPVIAVIHGNCFGGGVQLALAADFRFAHPEAQLSILEARLGLIPDLTASVTLPELARIDQVKRLAMTGKVIGAAEAAQLGLVTEVAQDPKAAALELVAELAARSPDAIAAGKFLFQNTWTRGHRLSLLAERVTQMRLLSGKNFRIASKAVAEKTVPKFLPRTW</sequence>
<evidence type="ECO:0000256" key="1">
    <source>
        <dbReference type="ARBA" id="ARBA00002994"/>
    </source>
</evidence>
<evidence type="ECO:0000313" key="7">
    <source>
        <dbReference type="EMBL" id="ADG98384.1"/>
    </source>
</evidence>
<dbReference type="InterPro" id="IPR029045">
    <property type="entry name" value="ClpP/crotonase-like_dom_sf"/>
</dbReference>
<dbReference type="CDD" id="cd06558">
    <property type="entry name" value="crotonase-like"/>
    <property type="match status" value="1"/>
</dbReference>
<keyword evidence="3" id="KW-0276">Fatty acid metabolism</keyword>
<evidence type="ECO:0000313" key="8">
    <source>
        <dbReference type="Proteomes" id="UP000002247"/>
    </source>
</evidence>
<dbReference type="PROSITE" id="PS00166">
    <property type="entry name" value="ENOYL_COA_HYDRATASE"/>
    <property type="match status" value="1"/>
</dbReference>
<keyword evidence="7" id="KW-0413">Isomerase</keyword>
<dbReference type="GO" id="GO:0016853">
    <property type="term" value="F:isomerase activity"/>
    <property type="evidence" value="ECO:0007669"/>
    <property type="project" value="UniProtKB-KW"/>
</dbReference>
<dbReference type="PANTHER" id="PTHR43149">
    <property type="entry name" value="ENOYL-COA HYDRATASE"/>
    <property type="match status" value="1"/>
</dbReference>
<dbReference type="EMBL" id="CP001958">
    <property type="protein sequence ID" value="ADG98384.1"/>
    <property type="molecule type" value="Genomic_DNA"/>
</dbReference>
<dbReference type="RefSeq" id="WP_013138837.1">
    <property type="nucleotide sequence ID" value="NC_014168.1"/>
</dbReference>
<dbReference type="Proteomes" id="UP000002247">
    <property type="component" value="Chromosome"/>
</dbReference>
<dbReference type="AlphaFoldDB" id="D6Z8V4"/>
<dbReference type="InterPro" id="IPR045002">
    <property type="entry name" value="Ech1-like"/>
</dbReference>
<keyword evidence="3" id="KW-0443">Lipid metabolism</keyword>
<comment type="catalytic activity">
    <reaction evidence="4">
        <text>a (3S)-3-hydroxyacyl-CoA = a (2E)-enoyl-CoA + H2O</text>
        <dbReference type="Rhea" id="RHEA:16105"/>
        <dbReference type="ChEBI" id="CHEBI:15377"/>
        <dbReference type="ChEBI" id="CHEBI:57318"/>
        <dbReference type="ChEBI" id="CHEBI:58856"/>
        <dbReference type="EC" id="4.2.1.17"/>
    </reaction>
</comment>
<dbReference type="OrthoDB" id="8452484at2"/>
<comment type="similarity">
    <text evidence="2 6">Belongs to the enoyl-CoA hydratase/isomerase family.</text>
</comment>
<dbReference type="InterPro" id="IPR018376">
    <property type="entry name" value="Enoyl-CoA_hyd/isom_CS"/>
</dbReference>
<protein>
    <submittedName>
        <fullName evidence="7">Enoyl-CoA hydratase/isomerase</fullName>
    </submittedName>
</protein>
<proteinExistence type="inferred from homology"/>
<accession>D6Z8V4</accession>
<evidence type="ECO:0000256" key="6">
    <source>
        <dbReference type="RuleBase" id="RU003707"/>
    </source>
</evidence>
<reference evidence="7 8" key="1">
    <citation type="journal article" date="2010" name="Stand. Genomic Sci.">
        <title>Complete genome sequence of Segniliparus rotundus type strain (CDC 1076).</title>
        <authorList>
            <person name="Sikorski J."/>
            <person name="Lapidus A."/>
            <person name="Copeland A."/>
            <person name="Misra M."/>
            <person name="Glavina Del Rio T."/>
            <person name="Nolan M."/>
            <person name="Lucas S."/>
            <person name="Chen F."/>
            <person name="Tice H."/>
            <person name="Cheng J.F."/>
            <person name="Jando M."/>
            <person name="Schneider S."/>
            <person name="Bruce D."/>
            <person name="Goodwin L."/>
            <person name="Pitluck S."/>
            <person name="Liolios K."/>
            <person name="Mikhailova N."/>
            <person name="Pati A."/>
            <person name="Ivanova N."/>
            <person name="Mavromatis K."/>
            <person name="Chen A."/>
            <person name="Palaniappan K."/>
            <person name="Chertkov O."/>
            <person name="Land M."/>
            <person name="Hauser L."/>
            <person name="Chang Y.J."/>
            <person name="Jeffries C.D."/>
            <person name="Brettin T."/>
            <person name="Detter J.C."/>
            <person name="Han C."/>
            <person name="Rohde M."/>
            <person name="Goker M."/>
            <person name="Bristow J."/>
            <person name="Eisen J.A."/>
            <person name="Markowitz V."/>
            <person name="Hugenholtz P."/>
            <person name="Kyrpides N.C."/>
            <person name="Klenk H.P."/>
        </authorList>
    </citation>
    <scope>NUCLEOTIDE SEQUENCE [LARGE SCALE GENOMIC DNA]</scope>
    <source>
        <strain evidence="8">ATCC BAA-972 / CDC 1076 / CIP 108378 / DSM 44985 / JCM 13578</strain>
    </source>
</reference>
<dbReference type="eggNOG" id="COG1024">
    <property type="taxonomic scope" value="Bacteria"/>
</dbReference>
<comment type="catalytic activity">
    <reaction evidence="5">
        <text>a 4-saturated-(3S)-3-hydroxyacyl-CoA = a (3E)-enoyl-CoA + H2O</text>
        <dbReference type="Rhea" id="RHEA:20724"/>
        <dbReference type="ChEBI" id="CHEBI:15377"/>
        <dbReference type="ChEBI" id="CHEBI:58521"/>
        <dbReference type="ChEBI" id="CHEBI:137480"/>
        <dbReference type="EC" id="4.2.1.17"/>
    </reaction>
</comment>
<comment type="function">
    <text evidence="1">Could possibly oxidize fatty acids using specific components.</text>
</comment>
<dbReference type="Gene3D" id="3.90.226.10">
    <property type="entry name" value="2-enoyl-CoA Hydratase, Chain A, domain 1"/>
    <property type="match status" value="1"/>
</dbReference>
<dbReference type="HOGENOM" id="CLU_009834_7_0_11"/>
<dbReference type="Pfam" id="PF00378">
    <property type="entry name" value="ECH_1"/>
    <property type="match status" value="1"/>
</dbReference>